<dbReference type="FunFam" id="1.10.10.10:FF:000001">
    <property type="entry name" value="LysR family transcriptional regulator"/>
    <property type="match status" value="1"/>
</dbReference>
<dbReference type="Pfam" id="PF03466">
    <property type="entry name" value="LysR_substrate"/>
    <property type="match status" value="1"/>
</dbReference>
<protein>
    <submittedName>
        <fullName evidence="6">LysR family transcriptional regulator</fullName>
    </submittedName>
</protein>
<evidence type="ECO:0000256" key="3">
    <source>
        <dbReference type="ARBA" id="ARBA00023125"/>
    </source>
</evidence>
<reference evidence="6 7" key="1">
    <citation type="submission" date="2012-09" db="EMBL/GenBank/DDBJ databases">
        <title>Celeribacter baekdonensis B30 Genome Sequencing.</title>
        <authorList>
            <person name="Wang W."/>
        </authorList>
    </citation>
    <scope>NUCLEOTIDE SEQUENCE [LARGE SCALE GENOMIC DNA]</scope>
    <source>
        <strain evidence="6 7">B30</strain>
    </source>
</reference>
<gene>
    <name evidence="6" type="ORF">B30_14826</name>
</gene>
<keyword evidence="4" id="KW-0804">Transcription</keyword>
<dbReference type="GO" id="GO:0006351">
    <property type="term" value="P:DNA-templated transcription"/>
    <property type="evidence" value="ECO:0007669"/>
    <property type="project" value="TreeGrafter"/>
</dbReference>
<comment type="caution">
    <text evidence="6">The sequence shown here is derived from an EMBL/GenBank/DDBJ whole genome shotgun (WGS) entry which is preliminary data.</text>
</comment>
<dbReference type="InterPro" id="IPR058163">
    <property type="entry name" value="LysR-type_TF_proteobact-type"/>
</dbReference>
<evidence type="ECO:0000259" key="5">
    <source>
        <dbReference type="PROSITE" id="PS50931"/>
    </source>
</evidence>
<dbReference type="InterPro" id="IPR036388">
    <property type="entry name" value="WH-like_DNA-bd_sf"/>
</dbReference>
<accession>K2JG66</accession>
<dbReference type="Pfam" id="PF00126">
    <property type="entry name" value="HTH_1"/>
    <property type="match status" value="1"/>
</dbReference>
<keyword evidence="7" id="KW-1185">Reference proteome</keyword>
<evidence type="ECO:0000313" key="6">
    <source>
        <dbReference type="EMBL" id="EKE69624.1"/>
    </source>
</evidence>
<dbReference type="RefSeq" id="WP_009572943.1">
    <property type="nucleotide sequence ID" value="NZ_AMRK01000009.1"/>
</dbReference>
<dbReference type="Proteomes" id="UP000006762">
    <property type="component" value="Unassembled WGS sequence"/>
</dbReference>
<dbReference type="PATRIC" id="fig|1208323.3.peg.3061"/>
<dbReference type="GO" id="GO:0043565">
    <property type="term" value="F:sequence-specific DNA binding"/>
    <property type="evidence" value="ECO:0007669"/>
    <property type="project" value="TreeGrafter"/>
</dbReference>
<dbReference type="PROSITE" id="PS50931">
    <property type="entry name" value="HTH_LYSR"/>
    <property type="match status" value="1"/>
</dbReference>
<dbReference type="InterPro" id="IPR036390">
    <property type="entry name" value="WH_DNA-bd_sf"/>
</dbReference>
<organism evidence="6 7">
    <name type="scientific">Celeribacter baekdonensis B30</name>
    <dbReference type="NCBI Taxonomy" id="1208323"/>
    <lineage>
        <taxon>Bacteria</taxon>
        <taxon>Pseudomonadati</taxon>
        <taxon>Pseudomonadota</taxon>
        <taxon>Alphaproteobacteria</taxon>
        <taxon>Rhodobacterales</taxon>
        <taxon>Roseobacteraceae</taxon>
        <taxon>Celeribacter</taxon>
    </lineage>
</organism>
<evidence type="ECO:0000256" key="2">
    <source>
        <dbReference type="ARBA" id="ARBA00023015"/>
    </source>
</evidence>
<dbReference type="InterPro" id="IPR005119">
    <property type="entry name" value="LysR_subst-bd"/>
</dbReference>
<keyword evidence="3" id="KW-0238">DNA-binding</keyword>
<dbReference type="SUPFAM" id="SSF46785">
    <property type="entry name" value="Winged helix' DNA-binding domain"/>
    <property type="match status" value="1"/>
</dbReference>
<dbReference type="EMBL" id="AMRK01000009">
    <property type="protein sequence ID" value="EKE69624.1"/>
    <property type="molecule type" value="Genomic_DNA"/>
</dbReference>
<dbReference type="PANTHER" id="PTHR30537">
    <property type="entry name" value="HTH-TYPE TRANSCRIPTIONAL REGULATOR"/>
    <property type="match status" value="1"/>
</dbReference>
<feature type="domain" description="HTH lysR-type" evidence="5">
    <location>
        <begin position="1"/>
        <end position="59"/>
    </location>
</feature>
<evidence type="ECO:0000256" key="4">
    <source>
        <dbReference type="ARBA" id="ARBA00023163"/>
    </source>
</evidence>
<evidence type="ECO:0000256" key="1">
    <source>
        <dbReference type="ARBA" id="ARBA00009437"/>
    </source>
</evidence>
<comment type="similarity">
    <text evidence="1">Belongs to the LysR transcriptional regulatory family.</text>
</comment>
<proteinExistence type="inferred from homology"/>
<dbReference type="InterPro" id="IPR000847">
    <property type="entry name" value="LysR_HTH_N"/>
</dbReference>
<dbReference type="PANTHER" id="PTHR30537:SF5">
    <property type="entry name" value="HTH-TYPE TRANSCRIPTIONAL ACTIVATOR TTDR-RELATED"/>
    <property type="match status" value="1"/>
</dbReference>
<dbReference type="Gene3D" id="3.40.190.290">
    <property type="match status" value="1"/>
</dbReference>
<dbReference type="GO" id="GO:0003700">
    <property type="term" value="F:DNA-binding transcription factor activity"/>
    <property type="evidence" value="ECO:0007669"/>
    <property type="project" value="InterPro"/>
</dbReference>
<name>K2JG66_9RHOB</name>
<keyword evidence="2" id="KW-0805">Transcription regulation</keyword>
<evidence type="ECO:0000313" key="7">
    <source>
        <dbReference type="Proteomes" id="UP000006762"/>
    </source>
</evidence>
<dbReference type="OrthoDB" id="9813056at2"/>
<dbReference type="Gene3D" id="1.10.10.10">
    <property type="entry name" value="Winged helix-like DNA-binding domain superfamily/Winged helix DNA-binding domain"/>
    <property type="match status" value="1"/>
</dbReference>
<dbReference type="eggNOG" id="COG0583">
    <property type="taxonomic scope" value="Bacteria"/>
</dbReference>
<dbReference type="AlphaFoldDB" id="K2JG66"/>
<dbReference type="STRING" id="1208323.B30_14826"/>
<sequence>MDLFTAMRTFVEVAQAGSMNAAGLRLNVSGALVGQRIAGLEDYLQAKLLNRTTRQQKLTDFGASYLEQCRDILELVDFSEGKASDQQRQPQGRLRIAAPVSFGSAALMPALKGFTEIAPEVEIELTLSDNNEDLIAGGFDAAFRIGEMEDSALLQIQLAPYRMMICASGEYLAEHGEPQIPSDLNRFRAVLFSRTGRKPWRFKQGSEERSWTPQTRISVNSGQAVRVAAIAGMGVAMLPEILVRGDISAGKLVQLLPDWNLPEQPMALIYHRDRYRPQRLTKFIDFVKSVFRSQLV</sequence>
<dbReference type="SUPFAM" id="SSF53850">
    <property type="entry name" value="Periplasmic binding protein-like II"/>
    <property type="match status" value="1"/>
</dbReference>